<dbReference type="InterPro" id="IPR052895">
    <property type="entry name" value="HetReg/Transcr_Mod"/>
</dbReference>
<feature type="domain" description="Heterokaryon incompatibility" evidence="2">
    <location>
        <begin position="118"/>
        <end position="296"/>
    </location>
</feature>
<evidence type="ECO:0000313" key="4">
    <source>
        <dbReference type="Proteomes" id="UP001175001"/>
    </source>
</evidence>
<dbReference type="PANTHER" id="PTHR24148">
    <property type="entry name" value="ANKYRIN REPEAT DOMAIN-CONTAINING PROTEIN 39 HOMOLOG-RELATED"/>
    <property type="match status" value="1"/>
</dbReference>
<reference evidence="3" key="1">
    <citation type="submission" date="2023-06" db="EMBL/GenBank/DDBJ databases">
        <title>Multi-omics analyses reveal the molecular pathogenesis toolkit of Lasiodiplodia hormozganensis, a cross-kingdom pathogen.</title>
        <authorList>
            <person name="Felix C."/>
            <person name="Meneses R."/>
            <person name="Goncalves M.F.M."/>
            <person name="Tilleman L."/>
            <person name="Duarte A.S."/>
            <person name="Jorrin-Novo J.V."/>
            <person name="Van De Peer Y."/>
            <person name="Deforce D."/>
            <person name="Van Nieuwerburgh F."/>
            <person name="Esteves A.C."/>
            <person name="Alves A."/>
        </authorList>
    </citation>
    <scope>NUCLEOTIDE SEQUENCE</scope>
    <source>
        <strain evidence="3">CBS 339.90</strain>
    </source>
</reference>
<evidence type="ECO:0000259" key="2">
    <source>
        <dbReference type="Pfam" id="PF06985"/>
    </source>
</evidence>
<dbReference type="AlphaFoldDB" id="A0AA39YW60"/>
<dbReference type="PANTHER" id="PTHR24148:SF77">
    <property type="entry name" value="HETEROKARYON INCOMPATIBILITY DOMAIN-CONTAINING PROTEIN"/>
    <property type="match status" value="1"/>
</dbReference>
<comment type="caution">
    <text evidence="3">The sequence shown here is derived from an EMBL/GenBank/DDBJ whole genome shotgun (WGS) entry which is preliminary data.</text>
</comment>
<sequence>MEYKPLCSDGSDIRVLQIIPDTKPAHGMVHCRLKHIQFKKSTSKSGEPRARHGQWIPSEQPGVIELEPKRTGSAATDSLWDPSKVPDEPATASSKIDLSADEIWQRGPEHVLVEDGDFAALSYVWGDPSKTKDISVDGNIVQVTENLEAALRQLRGRLPWVRKQEKDDDDDDEGGEKESIGIWVDALCINQNDLAERSREVARMRDIYASAWEVVTWLGPASADSDLAMVAVEWLSGRVEAGRGLEGFYRETRTVDLRPLFIKWSRQISPMRKQAYRALYDLFARPYWRRLWILQEIALASPSSPVICGSRGVTWRHVFRAAALIQADECRLGWDVLEAAGSKFGGFDWDFTADRLPSGHTDTLSSEKLWKLLLEIEILQGIQHSSSPIETPNVLRTLSLSRDAQATNEKDKVYGILGLRSILGASQITPDYNMATTDIFRQFAQAMFSSGHLSGLRLLHSPIGQVQGSHETLSKMMPAKWKSGLLGPSAGHVDHGCSHGMPSWVPCWACPRTPVMRLPAHYRASGDMISEVTFDSSGTRMTVQGVFLDEVASMSAFHFHEADQSYPLSRANVVSAYGDASSTREAFWRTLVANSTTDGEIAPDTYSLLLDPRLWRDEIAGVKSRTLGPCSSPTTFRIYFTTYCVWKGKMVLQ</sequence>
<evidence type="ECO:0000313" key="3">
    <source>
        <dbReference type="EMBL" id="KAK0659688.1"/>
    </source>
</evidence>
<feature type="region of interest" description="Disordered" evidence="1">
    <location>
        <begin position="39"/>
        <end position="59"/>
    </location>
</feature>
<organism evidence="3 4">
    <name type="scientific">Lasiodiplodia hormozganensis</name>
    <dbReference type="NCBI Taxonomy" id="869390"/>
    <lineage>
        <taxon>Eukaryota</taxon>
        <taxon>Fungi</taxon>
        <taxon>Dikarya</taxon>
        <taxon>Ascomycota</taxon>
        <taxon>Pezizomycotina</taxon>
        <taxon>Dothideomycetes</taxon>
        <taxon>Dothideomycetes incertae sedis</taxon>
        <taxon>Botryosphaeriales</taxon>
        <taxon>Botryosphaeriaceae</taxon>
        <taxon>Lasiodiplodia</taxon>
    </lineage>
</organism>
<feature type="region of interest" description="Disordered" evidence="1">
    <location>
        <begin position="72"/>
        <end position="94"/>
    </location>
</feature>
<dbReference type="EMBL" id="JAUJDW010000013">
    <property type="protein sequence ID" value="KAK0659688.1"/>
    <property type="molecule type" value="Genomic_DNA"/>
</dbReference>
<accession>A0AA39YW60</accession>
<keyword evidence="4" id="KW-1185">Reference proteome</keyword>
<protein>
    <submittedName>
        <fullName evidence="3">Heterokaryon incompatibility protein 6</fullName>
    </submittedName>
</protein>
<evidence type="ECO:0000256" key="1">
    <source>
        <dbReference type="SAM" id="MobiDB-lite"/>
    </source>
</evidence>
<gene>
    <name evidence="3" type="primary">het-6_12</name>
    <name evidence="3" type="ORF">DIS24_g3855</name>
</gene>
<dbReference type="InterPro" id="IPR010730">
    <property type="entry name" value="HET"/>
</dbReference>
<proteinExistence type="predicted"/>
<dbReference type="Proteomes" id="UP001175001">
    <property type="component" value="Unassembled WGS sequence"/>
</dbReference>
<dbReference type="Pfam" id="PF06985">
    <property type="entry name" value="HET"/>
    <property type="match status" value="1"/>
</dbReference>
<name>A0AA39YW60_9PEZI</name>